<proteinExistence type="inferred from homology"/>
<dbReference type="InterPro" id="IPR019775">
    <property type="entry name" value="WD40_repeat_CS"/>
</dbReference>
<dbReference type="SUPFAM" id="SSF50978">
    <property type="entry name" value="WD40 repeat-like"/>
    <property type="match status" value="1"/>
</dbReference>
<evidence type="ECO:0000256" key="7">
    <source>
        <dbReference type="PROSITE-ProRule" id="PRU00221"/>
    </source>
</evidence>
<keyword evidence="11" id="KW-1185">Reference proteome</keyword>
<evidence type="ECO:0000256" key="1">
    <source>
        <dbReference type="ARBA" id="ARBA00004123"/>
    </source>
</evidence>
<dbReference type="InterPro" id="IPR022052">
    <property type="entry name" value="Histone-bd_RBBP4-like_N"/>
</dbReference>
<organism evidence="10 11">
    <name type="scientific">Brassica napus</name>
    <name type="common">Rape</name>
    <dbReference type="NCBI Taxonomy" id="3708"/>
    <lineage>
        <taxon>Eukaryota</taxon>
        <taxon>Viridiplantae</taxon>
        <taxon>Streptophyta</taxon>
        <taxon>Embryophyta</taxon>
        <taxon>Tracheophyta</taxon>
        <taxon>Spermatophyta</taxon>
        <taxon>Magnoliopsida</taxon>
        <taxon>eudicotyledons</taxon>
        <taxon>Gunneridae</taxon>
        <taxon>Pentapetalae</taxon>
        <taxon>rosids</taxon>
        <taxon>malvids</taxon>
        <taxon>Brassicales</taxon>
        <taxon>Brassicaceae</taxon>
        <taxon>Brassiceae</taxon>
        <taxon>Brassica</taxon>
    </lineage>
</organism>
<accession>A0ABQ8CJM9</accession>
<dbReference type="Proteomes" id="UP000824890">
    <property type="component" value="Unassembled WGS sequence"/>
</dbReference>
<keyword evidence="3 7" id="KW-0853">WD repeat</keyword>
<evidence type="ECO:0000256" key="4">
    <source>
        <dbReference type="ARBA" id="ARBA00022737"/>
    </source>
</evidence>
<dbReference type="PANTHER" id="PTHR22850">
    <property type="entry name" value="WD40 REPEAT FAMILY"/>
    <property type="match status" value="1"/>
</dbReference>
<comment type="caution">
    <text evidence="10">The sequence shown here is derived from an EMBL/GenBank/DDBJ whole genome shotgun (WGS) entry which is preliminary data.</text>
</comment>
<evidence type="ECO:0000256" key="5">
    <source>
        <dbReference type="ARBA" id="ARBA00022853"/>
    </source>
</evidence>
<gene>
    <name evidence="10" type="ORF">HID58_024945</name>
</gene>
<feature type="repeat" description="WD" evidence="7">
    <location>
        <begin position="164"/>
        <end position="206"/>
    </location>
</feature>
<evidence type="ECO:0000313" key="11">
    <source>
        <dbReference type="Proteomes" id="UP000824890"/>
    </source>
</evidence>
<feature type="repeat" description="WD" evidence="7">
    <location>
        <begin position="213"/>
        <end position="255"/>
    </location>
</feature>
<comment type="similarity">
    <text evidence="2">Belongs to the WD repeat RBAP46/RBAP48/MSI1 family.</text>
</comment>
<dbReference type="Pfam" id="PF00400">
    <property type="entry name" value="WD40"/>
    <property type="match status" value="5"/>
</dbReference>
<dbReference type="Pfam" id="PF12265">
    <property type="entry name" value="CAF1C_H4-bd"/>
    <property type="match status" value="1"/>
</dbReference>
<keyword evidence="6" id="KW-0539">Nucleus</keyword>
<dbReference type="PRINTS" id="PR00320">
    <property type="entry name" value="GPROTEINBRPT"/>
</dbReference>
<evidence type="ECO:0000256" key="2">
    <source>
        <dbReference type="ARBA" id="ARBA00009341"/>
    </source>
</evidence>
<dbReference type="PROSITE" id="PS50294">
    <property type="entry name" value="WD_REPEATS_REGION"/>
    <property type="match status" value="3"/>
</dbReference>
<feature type="compositionally biased region" description="Acidic residues" evidence="8">
    <location>
        <begin position="426"/>
        <end position="436"/>
    </location>
</feature>
<reference evidence="10 11" key="1">
    <citation type="submission" date="2021-05" db="EMBL/GenBank/DDBJ databases">
        <title>Genome Assembly of Synthetic Allotetraploid Brassica napus Reveals Homoeologous Exchanges between Subgenomes.</title>
        <authorList>
            <person name="Davis J.T."/>
        </authorList>
    </citation>
    <scope>NUCLEOTIDE SEQUENCE [LARGE SCALE GENOMIC DNA]</scope>
    <source>
        <strain evidence="11">cv. Da-Ae</strain>
        <tissue evidence="10">Seedling</tissue>
    </source>
</reference>
<name>A0ABQ8CJM9_BRANA</name>
<evidence type="ECO:0000256" key="3">
    <source>
        <dbReference type="ARBA" id="ARBA00022574"/>
    </source>
</evidence>
<feature type="repeat" description="WD" evidence="7">
    <location>
        <begin position="326"/>
        <end position="361"/>
    </location>
</feature>
<dbReference type="InterPro" id="IPR001680">
    <property type="entry name" value="WD40_rpt"/>
</dbReference>
<dbReference type="PROSITE" id="PS00678">
    <property type="entry name" value="WD_REPEATS_1"/>
    <property type="match status" value="2"/>
</dbReference>
<feature type="repeat" description="WD" evidence="7">
    <location>
        <begin position="385"/>
        <end position="419"/>
    </location>
</feature>
<feature type="domain" description="Histone-binding protein RBBP4-like N-terminal" evidence="9">
    <location>
        <begin position="16"/>
        <end position="87"/>
    </location>
</feature>
<dbReference type="InterPro" id="IPR020472">
    <property type="entry name" value="WD40_PAC1"/>
</dbReference>
<protein>
    <recommendedName>
        <fullName evidence="9">Histone-binding protein RBBP4-like N-terminal domain-containing protein</fullName>
    </recommendedName>
</protein>
<feature type="region of interest" description="Disordered" evidence="8">
    <location>
        <begin position="425"/>
        <end position="444"/>
    </location>
</feature>
<keyword evidence="5" id="KW-0156">Chromatin regulator</keyword>
<evidence type="ECO:0000313" key="10">
    <source>
        <dbReference type="EMBL" id="KAH0917285.1"/>
    </source>
</evidence>
<keyword evidence="4" id="KW-0677">Repeat</keyword>
<evidence type="ECO:0000259" key="9">
    <source>
        <dbReference type="Pfam" id="PF12265"/>
    </source>
</evidence>
<dbReference type="InterPro" id="IPR050459">
    <property type="entry name" value="WD_repeat_RBAP46/RBAP48/MSI1"/>
</dbReference>
<evidence type="ECO:0000256" key="8">
    <source>
        <dbReference type="SAM" id="MobiDB-lite"/>
    </source>
</evidence>
<dbReference type="Gene3D" id="2.130.10.10">
    <property type="entry name" value="YVTN repeat-like/Quinoprotein amine dehydrogenase"/>
    <property type="match status" value="1"/>
</dbReference>
<dbReference type="InterPro" id="IPR015943">
    <property type="entry name" value="WD40/YVTN_repeat-like_dom_sf"/>
</dbReference>
<dbReference type="PROSITE" id="PS50082">
    <property type="entry name" value="WD_REPEATS_2"/>
    <property type="match status" value="4"/>
</dbReference>
<sequence length="444" mass="50071">MADEGKEEQGMDQVEEDFSIWKKNTPFLYDLMISNPLEWPSLTVHWVPSAPTPYAADPYFNVHKLILGTHTSGGAQDFLMIADAVIPTPDAEPGLGGTNQDPIVPKVEIRQKIRVDGEVNRARCMPQRPTLVGAKTSGCEVFLFDFTKHASKPQTSDCDPDLRLLGHDKEGYGLSWSPFKEGYLLSGSQDQKICLWDVSATPQDKKLNAMFVYEGHECAVEDVSWHMKNEYLFGSAGDDGRLVIWDTRTNKMQHHVKVHEKEVETISKAKLACPVFMVTGTHISDTYVVNYLSFNPFNEWVLATASSDSTVALFDLRKLNVPLHVMSSHEGEVFQVEWDPNHETVLASSGEDRRLMVWDLNRVGEEQLEIELDAEDGPPELLFSHGGHKAKISDFAWNKNEPWVIASVAEDNSLQVWQMAESIYRDEDEAENDEEIKQDTTQQS</sequence>
<dbReference type="SMART" id="SM00320">
    <property type="entry name" value="WD40"/>
    <property type="match status" value="5"/>
</dbReference>
<dbReference type="EMBL" id="JAGKQM010000007">
    <property type="protein sequence ID" value="KAH0917285.1"/>
    <property type="molecule type" value="Genomic_DNA"/>
</dbReference>
<dbReference type="InterPro" id="IPR036322">
    <property type="entry name" value="WD40_repeat_dom_sf"/>
</dbReference>
<evidence type="ECO:0000256" key="6">
    <source>
        <dbReference type="ARBA" id="ARBA00023242"/>
    </source>
</evidence>
<comment type="subcellular location">
    <subcellularLocation>
        <location evidence="1">Nucleus</location>
    </subcellularLocation>
</comment>